<dbReference type="Proteomes" id="UP000323000">
    <property type="component" value="Chromosome 8"/>
</dbReference>
<keyword evidence="5" id="KW-0469">Meiosis</keyword>
<dbReference type="GO" id="GO:0005634">
    <property type="term" value="C:nucleus"/>
    <property type="evidence" value="ECO:0007669"/>
    <property type="project" value="UniProtKB-SubCell"/>
</dbReference>
<keyword evidence="6" id="KW-0812">Transmembrane</keyword>
<accession>A0A5C7HGH0</accession>
<keyword evidence="9" id="KW-1185">Reference proteome</keyword>
<sequence>MSFQWICFQQTRNLLRIAIFNISYIRGLFPEKYFNDKSVPALEMKIKKLMPMDGESRRMIDWMEKGMLIDCICLYKLLVFSSFLFLFVYRIEYISVEGSMIEEYAFSFSYSNSDSQEVSMNINRTGNKKKGETFKCNSTTEITPNQMRSSACKMVRTLVQLMRTLDRMPEERTILMKLLYYDDVTPVDYEPPFFKSCTEEEAHNTWTKSPLKMEVGNVNSKHFVLALKVKSVLDPCEDDNDDMQDDEVSLGADSVQRDGSSESDTEVNESQENQYIVAPIGNYIQPFLTSCSSYYFPEGFATTYCTQDAEEDEQQLARVKDWINSRHLDTVELTDVLSNFPDISVVRASIFPPPGFDAGFSNSLTTLLYFISEIMGKLVEEGFLSKTGKDTYTINKHEKFDYEFTLVKEEMDGVSLGDKTPQAEDPIYLKALYHALPMNYVTVTKLQNKLEGEASQSSVRKLIDKMIKDGYVEAKGNRRLGKRVIHSNQTEKKLMEVKKALDFDAMDVQTDEPHNMSNNQEFNKIGSNHKDFSTCGALHSIGSDLTRTRGGSKIHQNGSIRSEQTITKAGNTPTSMAEPVASRESFVPGNENNIKAIGNTNYHDEADNIIGSRSTQDRRCRKASTVKEPILQHVKRQKSQAVGV</sequence>
<evidence type="ECO:0000256" key="2">
    <source>
        <dbReference type="ARBA" id="ARBA00004286"/>
    </source>
</evidence>
<feature type="domain" description="HORMA" evidence="7">
    <location>
        <begin position="5"/>
        <end position="229"/>
    </location>
</feature>
<dbReference type="InterPro" id="IPR003511">
    <property type="entry name" value="HORMA_dom"/>
</dbReference>
<dbReference type="SUPFAM" id="SSF56019">
    <property type="entry name" value="The spindle assembly checkpoint protein mad2"/>
    <property type="match status" value="1"/>
</dbReference>
<evidence type="ECO:0000259" key="7">
    <source>
        <dbReference type="PROSITE" id="PS50815"/>
    </source>
</evidence>
<organism evidence="8 9">
    <name type="scientific">Acer yangbiense</name>
    <dbReference type="NCBI Taxonomy" id="1000413"/>
    <lineage>
        <taxon>Eukaryota</taxon>
        <taxon>Viridiplantae</taxon>
        <taxon>Streptophyta</taxon>
        <taxon>Embryophyta</taxon>
        <taxon>Tracheophyta</taxon>
        <taxon>Spermatophyta</taxon>
        <taxon>Magnoliopsida</taxon>
        <taxon>eudicotyledons</taxon>
        <taxon>Gunneridae</taxon>
        <taxon>Pentapetalae</taxon>
        <taxon>rosids</taxon>
        <taxon>malvids</taxon>
        <taxon>Sapindales</taxon>
        <taxon>Sapindaceae</taxon>
        <taxon>Hippocastanoideae</taxon>
        <taxon>Acereae</taxon>
        <taxon>Acer</taxon>
    </lineage>
</organism>
<comment type="caution">
    <text evidence="8">The sequence shown here is derived from an EMBL/GenBank/DDBJ whole genome shotgun (WGS) entry which is preliminary data.</text>
</comment>
<keyword evidence="6" id="KW-0472">Membrane</keyword>
<evidence type="ECO:0000313" key="9">
    <source>
        <dbReference type="Proteomes" id="UP000323000"/>
    </source>
</evidence>
<dbReference type="GO" id="GO:0005694">
    <property type="term" value="C:chromosome"/>
    <property type="evidence" value="ECO:0007669"/>
    <property type="project" value="UniProtKB-SubCell"/>
</dbReference>
<dbReference type="PROSITE" id="PS50815">
    <property type="entry name" value="HORMA"/>
    <property type="match status" value="1"/>
</dbReference>
<comment type="subcellular location">
    <subcellularLocation>
        <location evidence="2">Chromosome</location>
    </subcellularLocation>
    <subcellularLocation>
        <location evidence="1">Nucleus</location>
    </subcellularLocation>
</comment>
<proteinExistence type="predicted"/>
<dbReference type="PANTHER" id="PTHR48225:SF7">
    <property type="entry name" value="MEIOSIS-SPECIFIC PROTEIN HOP1"/>
    <property type="match status" value="1"/>
</dbReference>
<dbReference type="InterPro" id="IPR051294">
    <property type="entry name" value="HORMA_MeioticProgression"/>
</dbReference>
<keyword evidence="3" id="KW-0158">Chromosome</keyword>
<evidence type="ECO:0000256" key="6">
    <source>
        <dbReference type="SAM" id="Phobius"/>
    </source>
</evidence>
<dbReference type="AlphaFoldDB" id="A0A5C7HGH0"/>
<dbReference type="Pfam" id="PF02301">
    <property type="entry name" value="HORMA"/>
    <property type="match status" value="1"/>
</dbReference>
<dbReference type="Gene3D" id="3.30.900.10">
    <property type="entry name" value="HORMA domain"/>
    <property type="match status" value="1"/>
</dbReference>
<keyword evidence="6" id="KW-1133">Transmembrane helix</keyword>
<keyword evidence="4" id="KW-0539">Nucleus</keyword>
<feature type="transmembrane region" description="Helical" evidence="6">
    <location>
        <begin position="67"/>
        <end position="89"/>
    </location>
</feature>
<evidence type="ECO:0000256" key="5">
    <source>
        <dbReference type="ARBA" id="ARBA00023254"/>
    </source>
</evidence>
<reference evidence="9" key="1">
    <citation type="journal article" date="2019" name="Gigascience">
        <title>De novo genome assembly of the endangered Acer yangbiense, a plant species with extremely small populations endemic to Yunnan Province, China.</title>
        <authorList>
            <person name="Yang J."/>
            <person name="Wariss H.M."/>
            <person name="Tao L."/>
            <person name="Zhang R."/>
            <person name="Yun Q."/>
            <person name="Hollingsworth P."/>
            <person name="Dao Z."/>
            <person name="Luo G."/>
            <person name="Guo H."/>
            <person name="Ma Y."/>
            <person name="Sun W."/>
        </authorList>
    </citation>
    <scope>NUCLEOTIDE SEQUENCE [LARGE SCALE GENOMIC DNA]</scope>
    <source>
        <strain evidence="9">cv. Malutang</strain>
    </source>
</reference>
<dbReference type="OrthoDB" id="1928087at2759"/>
<dbReference type="GO" id="GO:0051321">
    <property type="term" value="P:meiotic cell cycle"/>
    <property type="evidence" value="ECO:0007669"/>
    <property type="project" value="UniProtKB-KW"/>
</dbReference>
<gene>
    <name evidence="8" type="ORF">EZV62_017367</name>
</gene>
<evidence type="ECO:0000256" key="3">
    <source>
        <dbReference type="ARBA" id="ARBA00022454"/>
    </source>
</evidence>
<dbReference type="SUPFAM" id="SSF46785">
    <property type="entry name" value="Winged helix' DNA-binding domain"/>
    <property type="match status" value="1"/>
</dbReference>
<protein>
    <recommendedName>
        <fullName evidence="7">HORMA domain-containing protein</fullName>
    </recommendedName>
</protein>
<name>A0A5C7HGH0_9ROSI</name>
<evidence type="ECO:0000256" key="1">
    <source>
        <dbReference type="ARBA" id="ARBA00004123"/>
    </source>
</evidence>
<evidence type="ECO:0000256" key="4">
    <source>
        <dbReference type="ARBA" id="ARBA00023242"/>
    </source>
</evidence>
<evidence type="ECO:0000313" key="8">
    <source>
        <dbReference type="EMBL" id="TXG56054.1"/>
    </source>
</evidence>
<dbReference type="PANTHER" id="PTHR48225">
    <property type="entry name" value="HORMA DOMAIN-CONTAINING PROTEIN 1"/>
    <property type="match status" value="1"/>
</dbReference>
<dbReference type="InterPro" id="IPR036570">
    <property type="entry name" value="HORMA_dom_sf"/>
</dbReference>
<dbReference type="EMBL" id="VAHF01000008">
    <property type="protein sequence ID" value="TXG56054.1"/>
    <property type="molecule type" value="Genomic_DNA"/>
</dbReference>
<dbReference type="InterPro" id="IPR036390">
    <property type="entry name" value="WH_DNA-bd_sf"/>
</dbReference>